<evidence type="ECO:0000313" key="1">
    <source>
        <dbReference type="EMBL" id="CAD8110343.1"/>
    </source>
</evidence>
<keyword evidence="2" id="KW-1185">Reference proteome</keyword>
<accession>A0A8S1Q4Z4</accession>
<protein>
    <submittedName>
        <fullName evidence="1">Uncharacterized protein</fullName>
    </submittedName>
</protein>
<comment type="caution">
    <text evidence="1">The sequence shown here is derived from an EMBL/GenBank/DDBJ whole genome shotgun (WGS) entry which is preliminary data.</text>
</comment>
<reference evidence="1" key="1">
    <citation type="submission" date="2021-01" db="EMBL/GenBank/DDBJ databases">
        <authorList>
            <consortium name="Genoscope - CEA"/>
            <person name="William W."/>
        </authorList>
    </citation>
    <scope>NUCLEOTIDE SEQUENCE</scope>
</reference>
<proteinExistence type="predicted"/>
<gene>
    <name evidence="1" type="ORF">PSON_ATCC_30995.1.T0950192</name>
</gene>
<name>A0A8S1Q4Z4_9CILI</name>
<dbReference type="EMBL" id="CAJJDN010000095">
    <property type="protein sequence ID" value="CAD8110343.1"/>
    <property type="molecule type" value="Genomic_DNA"/>
</dbReference>
<dbReference type="AlphaFoldDB" id="A0A8S1Q4Z4"/>
<dbReference type="Proteomes" id="UP000692954">
    <property type="component" value="Unassembled WGS sequence"/>
</dbReference>
<dbReference type="OrthoDB" id="287899at2759"/>
<sequence>MDVINLTKISNYYNENERQISSRLNYNQPKSSRTLNATPPCVEAVRSKPLIKIERKVRSPMAQKLNDLDFGYLQELDRKKMFMMIRLGHIKDPSKLNPVHNYNKIPVLPSKKKRINLTPSPRRIESKTVQITDIPLPMFSMKIVDDPYQIQEQCKQNTQKLFKKQKRLNIINKRILNKYSNY</sequence>
<organism evidence="1 2">
    <name type="scientific">Paramecium sonneborni</name>
    <dbReference type="NCBI Taxonomy" id="65129"/>
    <lineage>
        <taxon>Eukaryota</taxon>
        <taxon>Sar</taxon>
        <taxon>Alveolata</taxon>
        <taxon>Ciliophora</taxon>
        <taxon>Intramacronucleata</taxon>
        <taxon>Oligohymenophorea</taxon>
        <taxon>Peniculida</taxon>
        <taxon>Parameciidae</taxon>
        <taxon>Paramecium</taxon>
    </lineage>
</organism>
<evidence type="ECO:0000313" key="2">
    <source>
        <dbReference type="Proteomes" id="UP000692954"/>
    </source>
</evidence>